<dbReference type="AlphaFoldDB" id="A0A6J8CCH0"/>
<evidence type="ECO:0000256" key="1">
    <source>
        <dbReference type="SAM" id="MobiDB-lite"/>
    </source>
</evidence>
<dbReference type="EMBL" id="CACVKT020005261">
    <property type="protein sequence ID" value="CAC5394153.1"/>
    <property type="molecule type" value="Genomic_DNA"/>
</dbReference>
<name>A0A6J8CCH0_MYTCO</name>
<proteinExistence type="predicted"/>
<feature type="compositionally biased region" description="Polar residues" evidence="1">
    <location>
        <begin position="115"/>
        <end position="127"/>
    </location>
</feature>
<protein>
    <submittedName>
        <fullName evidence="4">Uncharacterized protein</fullName>
    </submittedName>
</protein>
<keyword evidence="5" id="KW-1185">Reference proteome</keyword>
<feature type="compositionally biased region" description="Basic and acidic residues" evidence="1">
    <location>
        <begin position="86"/>
        <end position="109"/>
    </location>
</feature>
<keyword evidence="2" id="KW-0472">Membrane</keyword>
<feature type="chain" id="PRO_5027036043" evidence="3">
    <location>
        <begin position="25"/>
        <end position="266"/>
    </location>
</feature>
<evidence type="ECO:0000256" key="2">
    <source>
        <dbReference type="SAM" id="Phobius"/>
    </source>
</evidence>
<evidence type="ECO:0000313" key="5">
    <source>
        <dbReference type="Proteomes" id="UP000507470"/>
    </source>
</evidence>
<dbReference type="Proteomes" id="UP000507470">
    <property type="component" value="Unassembled WGS sequence"/>
</dbReference>
<sequence>MMYTFLVKFSFLQILSLFVLSTSASDGLNFWDAMKQLDEMNREILQQRSFHQNDTVKKVSSTTVLQEPNTLHSTTLGFDDKVKTSETATVHDKSQTEKVSARPTTEHGTHGPKVTRQSEAIKPTTSIESSSLSHLTFSTDYKMKPNISSTHANSVHNTNAKKLTITVMDEKFSHDVLLYVGVVCGSVLACICILILVILRRKRRESHKEKHIEKRFSATDQRTYKDTKIFVMSKTEHGNSIINSFDAIPTDTNLWKELQSSTPNVF</sequence>
<accession>A0A6J8CCH0</accession>
<dbReference type="OrthoDB" id="10645511at2759"/>
<evidence type="ECO:0000256" key="3">
    <source>
        <dbReference type="SAM" id="SignalP"/>
    </source>
</evidence>
<keyword evidence="2" id="KW-0812">Transmembrane</keyword>
<evidence type="ECO:0000313" key="4">
    <source>
        <dbReference type="EMBL" id="CAC5394153.1"/>
    </source>
</evidence>
<feature type="region of interest" description="Disordered" evidence="1">
    <location>
        <begin position="86"/>
        <end position="127"/>
    </location>
</feature>
<feature type="transmembrane region" description="Helical" evidence="2">
    <location>
        <begin position="176"/>
        <end position="199"/>
    </location>
</feature>
<organism evidence="4 5">
    <name type="scientific">Mytilus coruscus</name>
    <name type="common">Sea mussel</name>
    <dbReference type="NCBI Taxonomy" id="42192"/>
    <lineage>
        <taxon>Eukaryota</taxon>
        <taxon>Metazoa</taxon>
        <taxon>Spiralia</taxon>
        <taxon>Lophotrochozoa</taxon>
        <taxon>Mollusca</taxon>
        <taxon>Bivalvia</taxon>
        <taxon>Autobranchia</taxon>
        <taxon>Pteriomorphia</taxon>
        <taxon>Mytilida</taxon>
        <taxon>Mytiloidea</taxon>
        <taxon>Mytilidae</taxon>
        <taxon>Mytilinae</taxon>
        <taxon>Mytilus</taxon>
    </lineage>
</organism>
<feature type="signal peptide" evidence="3">
    <location>
        <begin position="1"/>
        <end position="24"/>
    </location>
</feature>
<keyword evidence="2" id="KW-1133">Transmembrane helix</keyword>
<gene>
    <name evidence="4" type="ORF">MCOR_28936</name>
</gene>
<keyword evidence="3" id="KW-0732">Signal</keyword>
<reference evidence="4 5" key="1">
    <citation type="submission" date="2020-06" db="EMBL/GenBank/DDBJ databases">
        <authorList>
            <person name="Li R."/>
            <person name="Bekaert M."/>
        </authorList>
    </citation>
    <scope>NUCLEOTIDE SEQUENCE [LARGE SCALE GENOMIC DNA]</scope>
    <source>
        <strain evidence="5">wild</strain>
    </source>
</reference>